<feature type="transmembrane region" description="Helical" evidence="1">
    <location>
        <begin position="128"/>
        <end position="153"/>
    </location>
</feature>
<evidence type="ECO:0000313" key="2">
    <source>
        <dbReference type="Proteomes" id="UP001652628"/>
    </source>
</evidence>
<evidence type="ECO:0000313" key="3">
    <source>
        <dbReference type="RefSeq" id="XP_016931100.4"/>
    </source>
</evidence>
<feature type="transmembrane region" description="Helical" evidence="1">
    <location>
        <begin position="92"/>
        <end position="112"/>
    </location>
</feature>
<keyword evidence="1" id="KW-1133">Transmembrane helix</keyword>
<feature type="transmembrane region" description="Helical" evidence="1">
    <location>
        <begin position="265"/>
        <end position="281"/>
    </location>
</feature>
<gene>
    <name evidence="3" type="primary">LOC108010701</name>
</gene>
<dbReference type="AlphaFoldDB" id="A0AB39ZAD4"/>
<keyword evidence="1" id="KW-0812">Transmembrane</keyword>
<keyword evidence="2" id="KW-1185">Reference proteome</keyword>
<keyword evidence="1" id="KW-0472">Membrane</keyword>
<name>A0AB39ZAD4_DROSZ</name>
<dbReference type="RefSeq" id="XP_016931100.4">
    <property type="nucleotide sequence ID" value="XM_017075611.4"/>
</dbReference>
<dbReference type="Proteomes" id="UP001652628">
    <property type="component" value="Chromosome 3"/>
</dbReference>
<organism evidence="2 3">
    <name type="scientific">Drosophila suzukii</name>
    <name type="common">Spotted-wing drosophila fruit fly</name>
    <dbReference type="NCBI Taxonomy" id="28584"/>
    <lineage>
        <taxon>Eukaryota</taxon>
        <taxon>Metazoa</taxon>
        <taxon>Ecdysozoa</taxon>
        <taxon>Arthropoda</taxon>
        <taxon>Hexapoda</taxon>
        <taxon>Insecta</taxon>
        <taxon>Pterygota</taxon>
        <taxon>Neoptera</taxon>
        <taxon>Endopterygota</taxon>
        <taxon>Diptera</taxon>
        <taxon>Brachycera</taxon>
        <taxon>Muscomorpha</taxon>
        <taxon>Ephydroidea</taxon>
        <taxon>Drosophilidae</taxon>
        <taxon>Drosophila</taxon>
        <taxon>Sophophora</taxon>
    </lineage>
</organism>
<evidence type="ECO:0000256" key="1">
    <source>
        <dbReference type="SAM" id="Phobius"/>
    </source>
</evidence>
<accession>A0AB39ZAD4</accession>
<feature type="transmembrane region" description="Helical" evidence="1">
    <location>
        <begin position="372"/>
        <end position="398"/>
    </location>
</feature>
<sequence length="437" mass="49039">MGKASYQNLMDRRFTTQYCSVPSVETPRATMASTIEILAPCTSLPSEADPVDEITRERLEWESLVLWRRPVQTLKYGTLEAAQLLISFTAKLLNLWLMGIVLLLGMFCLLPGPHEDFVIFCQQRFGFAVYWLGLGVLSSVGFGTGLHTFLLYLGPHIAAVTMAAYECQTLDFPTPPYPDMKVCPQEPYKHHHPDVWEILSKVRPEALLWGIGTALGELPPYFMARRARLSNKELDGAEAEKILAAKLMSGDLNLLDRAKLFMERVMRRVGFLGILFCASVPNPLFDLAGITCGHFLVPFWKFFLATLIGKALVKATIQQLFVIASLTEDLVNKFVVCLGQVPYLGTPLQQIIKDLLRSTKQQMHGTGKSDSLAYLGLLVRAFELCAFVMVACFVISSLNCLAQIHCKRQQEKERKLRNLQMILYADKEASSSEEFTV</sequence>
<protein>
    <submittedName>
        <fullName evidence="3">Vacuole membrane protein 1</fullName>
    </submittedName>
</protein>
<proteinExistence type="predicted"/>
<reference evidence="3" key="1">
    <citation type="submission" date="2025-08" db="UniProtKB">
        <authorList>
            <consortium name="RefSeq"/>
        </authorList>
    </citation>
    <scope>IDENTIFICATION</scope>
</reference>
<dbReference type="GeneID" id="108010701"/>